<keyword evidence="1" id="KW-0175">Coiled coil</keyword>
<evidence type="ECO:0000313" key="2">
    <source>
        <dbReference type="EMBL" id="QHU33064.1"/>
    </source>
</evidence>
<name>A0A6C0LU28_9ZZZZ</name>
<accession>A0A6C0LU28</accession>
<proteinExistence type="predicted"/>
<dbReference type="EMBL" id="MN740556">
    <property type="protein sequence ID" value="QHU33064.1"/>
    <property type="molecule type" value="Genomic_DNA"/>
</dbReference>
<protein>
    <submittedName>
        <fullName evidence="2">Uncharacterized protein</fullName>
    </submittedName>
</protein>
<reference evidence="2" key="1">
    <citation type="journal article" date="2020" name="Nature">
        <title>Giant virus diversity and host interactions through global metagenomics.</title>
        <authorList>
            <person name="Schulz F."/>
            <person name="Roux S."/>
            <person name="Paez-Espino D."/>
            <person name="Jungbluth S."/>
            <person name="Walsh D.A."/>
            <person name="Denef V.J."/>
            <person name="McMahon K.D."/>
            <person name="Konstantinidis K.T."/>
            <person name="Eloe-Fadrosh E.A."/>
            <person name="Kyrpides N.C."/>
            <person name="Woyke T."/>
        </authorList>
    </citation>
    <scope>NUCLEOTIDE SEQUENCE</scope>
    <source>
        <strain evidence="2">GVMAG-S-1014582-52</strain>
    </source>
</reference>
<evidence type="ECO:0000256" key="1">
    <source>
        <dbReference type="SAM" id="Coils"/>
    </source>
</evidence>
<sequence length="2734" mass="318443">MNNPVVVNVISDYTAASAFRDIIPTSHYDIDYIINYFDYLARIKFLKNSAVVSDLNYIAFLDALDLLKKNINEARIQSTNDYASNDQQYNYAVKFASNQGTMLITMTSIIFGKYVGYQNPNSQWAYLTMPGGIWINAVTYDMNGNHYGVQSDPLLFDFYFRPFYTTRDERPQLNNDIEKLKDLLGKIKDNIPISTYETEIKLKITKDFNEFTSEINARVLTGEYSDKMNVIKFIYHRLTDLLTLLMTANQTESNIARSILDNSGYYNELSFLDNNLESGIITPTSSVDLIEKNKFMKDFDLSISYGDTTAKDILISFGLPSIPSSTTSNQQLIDLFKTIHQTNEISNASKNLLNLMLSQILLDDDGDPIVMVKTVDDRKEDDKKYNIKQTEFLSKIIDNTVPFTRMYSYFNTSEYDPEKIHVGGKKKTYKFGNQTKKHVVINQTGGDITIDESYKSEIVNQNAIIDNLRERIKNSDSIIKKQNNVFVNNKFIFDSSELMNRNQYLINMMSMMHTLKFLGLVLDKDYHNFYEKLRQNIIKFHEHLDEIKKTISSKSDFHKYNEKLEELIARGKLNIEQFEDLVKKYDLNLDSVKYDEKNFALHLNTFSNIYSSLKKKFSGDLTKVTGLLSRLRTFVIRTSTTSLQDLYNQIKTYTSELKKFQNLLIHTDQRFKVDSNDIMSLNQDMGNIINGNLQATNLFIDHSLIILNSFEINLDVLSNLKMELNKAKRRYDNIGIYIDLLKTKVEMSNDIFFQLNKKFPVNVKKGNNIDFNTIHQVYSNYINKLSDKYKNISSLTNKSNFFYKKSNRFENIVSKIEIATVLHSFINNIDPNFNMLINILNIDIQDLLDYLTKTNDNFIDKFTINTLDAGIKIIMTLANSILQFYPNIYNRLNIPYQLDQIIKEVRFMNPALVKEYVTKIKDATDSYDVSLEKQNYYFDVIRDLIKPYLNLNVRYIKLNEPDINFSIFCKKVIQLCGDKKVTSHQPKKIIKIKKIYLELQREKNLDDKGITSYCAEELKMIGISIYKLFYDELRSIYQNFYSDMLINHESLFEISKNQNELIKKRIMFDKLTIMQNKNEIDNDQLNKMITYLFDDFDAIVSDANKDIIIRKLSDDGKLYCKYMLEKLRYVHNLIDNGEKINGKLTPFDILIDQQIGVMKNIKVVGNQLWIDLSASPGVILPLKIFGVEHKIPNEIKIQILNTINVTNISKIIEIYTSLNTIFSILPYLTNVYKMIDNTSNDDEMKKIIQKLKEIDHILRINSNHAEITNNLISDDITLYDQMINHINGTSNLVNHATEMNLLREELYYLIIFKLSYSFKLLTGTFNNQNANKKILDWFSTNVIKDDEKYTEILNEMKLNQFANKISIFGSYLKNDAAEIVSIDKEITALNKIINTPMNVDRLFDNFYSNLGSSNVVYNIILLTTKKNIVDKMKLCDEYNNSIYEFGKAIEKMCDVSIFDQRNNIDQGNINESIKNIANNFIDQNIIANFPKNFLSKLEVINKINLLREFFRDVYNQYNIPVYNIKQYITANNYQDCKQYIVGYIYQQFYQLFINYAVVDVIDKLLSQLANIKIMQLYKDIFNTLISFVRTFIIPLYKTFPNSNAVIKNYISAQLNQLSSYQQYLANRLNKNASTTKYILYQKKKLLTDDNLSDNFTKASKNLEYFTSKIQTDLTIILNDEKDILVKIIKLDTTIGSNFNQNEKILIDRQNKIKELIISLDEVIFSSEYINMPFVDSGQLLDRLSEITGSFRLVEKMISTKTENIYNLKNQNTLMLSQRNNYILFLSNNGKDIRGEELNTKNYKQMSFGLVEYYYSIIRNILTCIDSKTYENMSDVEQYLYLYHYITLNRCNKLFNWIINKYLVYAKKKQYDKKKVEGDKFKDVLILAKKISLTDVKDNIKNIFNEFNGIKDLLDQYKSIVMSKVSLHLRINDFRPHTENEIENKYKDWDPSDFRYDEDNLVFTNDGHKLLINFANIPGYTPNMDDEYQDKYNIIWNRMKGDNKGINFERIYNSKDYPSADIISNYMSLSANIMRKMGTMMMTYGYSGVGKTASLFGAKANPAIGVEKQSGILQATLDRFGSDMKIYLRTFEIYGLGTQYDFYWNPRHKDSSGEDDYKCFPDIYELVIHHDLEAKIGGRIINKGNVVLLNRADIFAYISNMSNPTSKPKLRYTDPNNRPVSLQKLLNGDDFKESTYIEINENHYRDFSNFVDNEIERNRKDVGLKVKQLFEHDIFRIKGTVNNTSSSRSILVYDFQIALGDPTNPIYVPFVIYDLPGKEDLMKTYINPKPNDFPVGDKKREFAYDDLSGDILIPNHEEIKPKKSSFVTNPLRIPFFCDDRQLDLIMNNLKSLDYRATDHYKRKIIDDIVNYNLTHYVVTQDMATKTASFVDSQPLQISDLYNIQINTFSELFDGNNLSNDYKNATGPTKLGLIETHIYQENLQKNIFMIFRLIIIIVIKTLIKFKLFDVISSIIRILAANDTWSIEKIYSFFEAFYINENIVGLLDYLMTKIVNKGNTQIFNSHQSINATTLVNSNVKISSIFQYFEAKTNIGGFADRPINFTLPDAKINMNLFNQPEKTIKEKERDATFLTNFNINADGQFIVRNMTFKNALTTLSAVIDRENKEVYNSNNIFRNSERICKGNPNINDDGKIIDPFLSATAPPILETNRPLLQDFIEMYRKKIDYYYVFYVVSNVQRRLKAEEQIKLLNNSIAFINYLSVDKQNISCIQKKKKP</sequence>
<feature type="coiled-coil region" evidence="1">
    <location>
        <begin position="530"/>
        <end position="581"/>
    </location>
</feature>
<organism evidence="2">
    <name type="scientific">viral metagenome</name>
    <dbReference type="NCBI Taxonomy" id="1070528"/>
    <lineage>
        <taxon>unclassified sequences</taxon>
        <taxon>metagenomes</taxon>
        <taxon>organismal metagenomes</taxon>
    </lineage>
</organism>